<dbReference type="PANTHER" id="PTHR11699">
    <property type="entry name" value="ALDEHYDE DEHYDROGENASE-RELATED"/>
    <property type="match status" value="1"/>
</dbReference>
<sequence>MDIAQSEIFGPVFAIYRFVNEAEVFEQMNDGPYGLASYVYSEDIDQVMRTIEELECGLVFVNGIHPFEHKLPFGGLKQSGKGSEMGPRAIYGYMDEQSVIINHE</sequence>
<dbReference type="GO" id="GO:0016620">
    <property type="term" value="F:oxidoreductase activity, acting on the aldehyde or oxo group of donors, NAD or NADP as acceptor"/>
    <property type="evidence" value="ECO:0007669"/>
    <property type="project" value="InterPro"/>
</dbReference>
<dbReference type="Pfam" id="PF00171">
    <property type="entry name" value="Aldedh"/>
    <property type="match status" value="1"/>
</dbReference>
<dbReference type="Gene3D" id="3.40.309.10">
    <property type="entry name" value="Aldehyde Dehydrogenase, Chain A, domain 2"/>
    <property type="match status" value="1"/>
</dbReference>
<dbReference type="EMBL" id="JWZT01005362">
    <property type="protein sequence ID" value="KII61255.1"/>
    <property type="molecule type" value="Genomic_DNA"/>
</dbReference>
<dbReference type="Proteomes" id="UP000031668">
    <property type="component" value="Unassembled WGS sequence"/>
</dbReference>
<protein>
    <submittedName>
        <fullName evidence="2">Aldehyde dehydrogenase</fullName>
    </submittedName>
</protein>
<dbReference type="OMA" id="DMTIANE"/>
<name>A0A0C2M2G1_THEKT</name>
<evidence type="ECO:0000259" key="1">
    <source>
        <dbReference type="Pfam" id="PF00171"/>
    </source>
</evidence>
<reference evidence="2 3" key="1">
    <citation type="journal article" date="2014" name="Genome Biol. Evol.">
        <title>The genome of the myxosporean Thelohanellus kitauei shows adaptations to nutrient acquisition within its fish host.</title>
        <authorList>
            <person name="Yang Y."/>
            <person name="Xiong J."/>
            <person name="Zhou Z."/>
            <person name="Huo F."/>
            <person name="Miao W."/>
            <person name="Ran C."/>
            <person name="Liu Y."/>
            <person name="Zhang J."/>
            <person name="Feng J."/>
            <person name="Wang M."/>
            <person name="Wang M."/>
            <person name="Wang L."/>
            <person name="Yao B."/>
        </authorList>
    </citation>
    <scope>NUCLEOTIDE SEQUENCE [LARGE SCALE GENOMIC DNA]</scope>
    <source>
        <strain evidence="2">Wuqing</strain>
    </source>
</reference>
<accession>A0A0C2M2G1</accession>
<dbReference type="InterPro" id="IPR016161">
    <property type="entry name" value="Ald_DH/histidinol_DH"/>
</dbReference>
<dbReference type="SUPFAM" id="SSF53720">
    <property type="entry name" value="ALDH-like"/>
    <property type="match status" value="1"/>
</dbReference>
<dbReference type="InterPro" id="IPR016163">
    <property type="entry name" value="Ald_DH_C"/>
</dbReference>
<proteinExistence type="predicted"/>
<dbReference type="OrthoDB" id="310895at2759"/>
<evidence type="ECO:0000313" key="3">
    <source>
        <dbReference type="Proteomes" id="UP000031668"/>
    </source>
</evidence>
<keyword evidence="3" id="KW-1185">Reference proteome</keyword>
<gene>
    <name evidence="2" type="ORF">RF11_14704</name>
</gene>
<comment type="caution">
    <text evidence="2">The sequence shown here is derived from an EMBL/GenBank/DDBJ whole genome shotgun (WGS) entry which is preliminary data.</text>
</comment>
<dbReference type="InterPro" id="IPR015590">
    <property type="entry name" value="Aldehyde_DH_dom"/>
</dbReference>
<organism evidence="2 3">
    <name type="scientific">Thelohanellus kitauei</name>
    <name type="common">Myxosporean</name>
    <dbReference type="NCBI Taxonomy" id="669202"/>
    <lineage>
        <taxon>Eukaryota</taxon>
        <taxon>Metazoa</taxon>
        <taxon>Cnidaria</taxon>
        <taxon>Myxozoa</taxon>
        <taxon>Myxosporea</taxon>
        <taxon>Bivalvulida</taxon>
        <taxon>Platysporina</taxon>
        <taxon>Myxobolidae</taxon>
        <taxon>Thelohanellus</taxon>
    </lineage>
</organism>
<evidence type="ECO:0000313" key="2">
    <source>
        <dbReference type="EMBL" id="KII61255.1"/>
    </source>
</evidence>
<dbReference type="AlphaFoldDB" id="A0A0C2M2G1"/>
<feature type="domain" description="Aldehyde dehydrogenase" evidence="1">
    <location>
        <begin position="1"/>
        <end position="99"/>
    </location>
</feature>